<dbReference type="RefSeq" id="XP_018258132.1">
    <property type="nucleotide sequence ID" value="XM_018397225.1"/>
</dbReference>
<reference evidence="6" key="1">
    <citation type="submission" date="2007-04" db="EMBL/GenBank/DDBJ databases">
        <authorList>
            <consortium name="The Broad Institute Genome Sequencing Platform"/>
            <person name="Birren B."/>
            <person name="Lander E."/>
            <person name="Galagan J."/>
            <person name="Nusbaum C."/>
            <person name="Devon K."/>
            <person name="Ma L.-J."/>
            <person name="Jaffe D."/>
            <person name="Butler J."/>
            <person name="Alvarez P."/>
            <person name="Gnerre S."/>
            <person name="Grabherr M."/>
            <person name="Kleber M."/>
            <person name="Mauceli E."/>
            <person name="Brockman W."/>
            <person name="MacCallum I.A."/>
            <person name="Young S."/>
            <person name="LaButti K."/>
            <person name="DeCaprio D."/>
            <person name="Crawford M."/>
            <person name="Koehrsen M."/>
            <person name="Engels R."/>
            <person name="Montgomery P."/>
            <person name="Pearson M."/>
            <person name="Howarth C."/>
            <person name="Larson L."/>
            <person name="White J."/>
            <person name="O'Leary S."/>
            <person name="Kodira C."/>
            <person name="Zeng Q."/>
            <person name="Yandava C."/>
            <person name="Alvarado L."/>
            <person name="Kistler C."/>
            <person name="Shim W.-B."/>
            <person name="Kang S."/>
            <person name="Woloshuk C."/>
        </authorList>
    </citation>
    <scope>NUCLEOTIDE SEQUENCE</scope>
    <source>
        <strain evidence="6">4287</strain>
    </source>
</reference>
<dbReference type="InterPro" id="IPR046373">
    <property type="entry name" value="Acyl-CoA_Oxase/DH_mid-dom_sf"/>
</dbReference>
<accession>A0A0J9WVT4</accession>
<reference evidence="6" key="2">
    <citation type="journal article" date="2010" name="Nature">
        <title>Comparative genomics reveals mobile pathogenicity chromosomes in Fusarium.</title>
        <authorList>
            <person name="Ma L.J."/>
            <person name="van der Does H.C."/>
            <person name="Borkovich K.A."/>
            <person name="Coleman J.J."/>
            <person name="Daboussi M.J."/>
            <person name="Di Pietro A."/>
            <person name="Dufresne M."/>
            <person name="Freitag M."/>
            <person name="Grabherr M."/>
            <person name="Henrissat B."/>
            <person name="Houterman P.M."/>
            <person name="Kang S."/>
            <person name="Shim W.B."/>
            <person name="Woloshuk C."/>
            <person name="Xie X."/>
            <person name="Xu J.R."/>
            <person name="Antoniw J."/>
            <person name="Baker S.E."/>
            <person name="Bluhm B.H."/>
            <person name="Breakspear A."/>
            <person name="Brown D.W."/>
            <person name="Butchko R.A."/>
            <person name="Chapman S."/>
            <person name="Coulson R."/>
            <person name="Coutinho P.M."/>
            <person name="Danchin E.G."/>
            <person name="Diener A."/>
            <person name="Gale L.R."/>
            <person name="Gardiner D.M."/>
            <person name="Goff S."/>
            <person name="Hammond-Kosack K.E."/>
            <person name="Hilburn K."/>
            <person name="Hua-Van A."/>
            <person name="Jonkers W."/>
            <person name="Kazan K."/>
            <person name="Kodira C.D."/>
            <person name="Koehrsen M."/>
            <person name="Kumar L."/>
            <person name="Lee Y.H."/>
            <person name="Li L."/>
            <person name="Manners J.M."/>
            <person name="Miranda-Saavedra D."/>
            <person name="Mukherjee M."/>
            <person name="Park G."/>
            <person name="Park J."/>
            <person name="Park S.Y."/>
            <person name="Proctor R.H."/>
            <person name="Regev A."/>
            <person name="Ruiz-Roldan M.C."/>
            <person name="Sain D."/>
            <person name="Sakthikumar S."/>
            <person name="Sykes S."/>
            <person name="Schwartz D.C."/>
            <person name="Turgeon B.G."/>
            <person name="Wapinski I."/>
            <person name="Yoder O."/>
            <person name="Young S."/>
            <person name="Zeng Q."/>
            <person name="Zhou S."/>
            <person name="Galagan J."/>
            <person name="Cuomo C.A."/>
            <person name="Kistler H.C."/>
            <person name="Rep M."/>
        </authorList>
    </citation>
    <scope>NUCLEOTIDE SEQUENCE [LARGE SCALE GENOMIC DNA]</scope>
    <source>
        <strain evidence="6">4287</strain>
    </source>
</reference>
<dbReference type="InterPro" id="IPR009100">
    <property type="entry name" value="AcylCoA_DH/oxidase_NM_dom_sf"/>
</dbReference>
<evidence type="ECO:0000256" key="2">
    <source>
        <dbReference type="ARBA" id="ARBA00022630"/>
    </source>
</evidence>
<evidence type="ECO:0000256" key="1">
    <source>
        <dbReference type="ARBA" id="ARBA00009347"/>
    </source>
</evidence>
<dbReference type="GO" id="GO:0003995">
    <property type="term" value="F:acyl-CoA dehydrogenase activity"/>
    <property type="evidence" value="ECO:0007669"/>
    <property type="project" value="TreeGrafter"/>
</dbReference>
<dbReference type="SUPFAM" id="SSF47203">
    <property type="entry name" value="Acyl-CoA dehydrogenase C-terminal domain-like"/>
    <property type="match status" value="1"/>
</dbReference>
<dbReference type="GO" id="GO:0033539">
    <property type="term" value="P:fatty acid beta-oxidation using acyl-CoA dehydrogenase"/>
    <property type="evidence" value="ECO:0007669"/>
    <property type="project" value="TreeGrafter"/>
</dbReference>
<protein>
    <recommendedName>
        <fullName evidence="5">Acyl-CoA dehydrogenase/oxidase C-terminal domain-containing protein</fullName>
    </recommendedName>
</protein>
<dbReference type="GeneID" id="28957998"/>
<name>A0A0J9WVT4_FUSO4</name>
<dbReference type="OrthoDB" id="10254877at2759"/>
<dbReference type="InterPro" id="IPR009075">
    <property type="entry name" value="AcylCo_DH/oxidase_C"/>
</dbReference>
<dbReference type="PANTHER" id="PTHR48083">
    <property type="entry name" value="MEDIUM-CHAIN SPECIFIC ACYL-COA DEHYDROGENASE, MITOCHONDRIAL-RELATED"/>
    <property type="match status" value="1"/>
</dbReference>
<dbReference type="VEuPathDB" id="FungiDB:FOXG_17207"/>
<dbReference type="InterPro" id="IPR050741">
    <property type="entry name" value="Acyl-CoA_dehydrogenase"/>
</dbReference>
<dbReference type="InterPro" id="IPR036250">
    <property type="entry name" value="AcylCo_DH-like_C"/>
</dbReference>
<dbReference type="KEGG" id="fox:FOXG_17207"/>
<proteinExistence type="inferred from homology"/>
<gene>
    <name evidence="6" type="ORF">FOXG_17207</name>
</gene>
<dbReference type="AlphaFoldDB" id="A0A0J9WVT4"/>
<keyword evidence="4" id="KW-0560">Oxidoreductase</keyword>
<dbReference type="EMBL" id="DS231740">
    <property type="protein sequence ID" value="KNB20087.1"/>
    <property type="molecule type" value="Genomic_DNA"/>
</dbReference>
<dbReference type="Pfam" id="PF00441">
    <property type="entry name" value="Acyl-CoA_dh_1"/>
    <property type="match status" value="1"/>
</dbReference>
<evidence type="ECO:0000256" key="3">
    <source>
        <dbReference type="ARBA" id="ARBA00022827"/>
    </source>
</evidence>
<dbReference type="Gene3D" id="1.20.140.10">
    <property type="entry name" value="Butyryl-CoA Dehydrogenase, subunit A, domain 3"/>
    <property type="match status" value="1"/>
</dbReference>
<sequence length="275" mass="31258">MLGGLVIGLTAVVHWLPHGDLRTSVINEALAGRKKICVLQLARPSPWQTLCRIRLQEMITNGQYVDYFITGCNTGRGFSVLLIPRSEGVTTKSIKPSYSATAGTAYGQFDKAMVPVDHLFGEEHQGFTVIMSNFNNERFAMICGSIRGARGIVEECLKWWYQRIVFKRRLVDQPAIRSKLAKMIARVEAAQAWLEQFTEQMVRMSYMEQATHLGGHLALLKSFTTRVAHELADEAVNIFGGRALIQLVWEGVLRTFSETIRLMQYWVVLRRFYQI</sequence>
<organism evidence="6 7">
    <name type="scientific">Fusarium oxysporum f. sp. lycopersici (strain 4287 / CBS 123668 / FGSC 9935 / NRRL 34936)</name>
    <name type="common">Fusarium vascular wilt of tomato</name>
    <dbReference type="NCBI Taxonomy" id="426428"/>
    <lineage>
        <taxon>Eukaryota</taxon>
        <taxon>Fungi</taxon>
        <taxon>Dikarya</taxon>
        <taxon>Ascomycota</taxon>
        <taxon>Pezizomycotina</taxon>
        <taxon>Sordariomycetes</taxon>
        <taxon>Hypocreomycetidae</taxon>
        <taxon>Hypocreales</taxon>
        <taxon>Nectriaceae</taxon>
        <taxon>Fusarium</taxon>
        <taxon>Fusarium oxysporum species complex</taxon>
    </lineage>
</organism>
<evidence type="ECO:0000259" key="5">
    <source>
        <dbReference type="Pfam" id="PF00441"/>
    </source>
</evidence>
<comment type="similarity">
    <text evidence="1">Belongs to the acyl-CoA dehydrogenase family.</text>
</comment>
<dbReference type="PANTHER" id="PTHR48083:SF28">
    <property type="entry name" value="ACYL-COA DEHYDROGENASE FAMILY PROTEIN (AFU_ORTHOLOGUE AFUA_6G10880)-RELATED"/>
    <property type="match status" value="1"/>
</dbReference>
<evidence type="ECO:0000313" key="6">
    <source>
        <dbReference type="EMBL" id="KNB20087.1"/>
    </source>
</evidence>
<evidence type="ECO:0000313" key="7">
    <source>
        <dbReference type="Proteomes" id="UP000009097"/>
    </source>
</evidence>
<dbReference type="SUPFAM" id="SSF56645">
    <property type="entry name" value="Acyl-CoA dehydrogenase NM domain-like"/>
    <property type="match status" value="1"/>
</dbReference>
<dbReference type="GO" id="GO:0005737">
    <property type="term" value="C:cytoplasm"/>
    <property type="evidence" value="ECO:0007669"/>
    <property type="project" value="TreeGrafter"/>
</dbReference>
<keyword evidence="2" id="KW-0285">Flavoprotein</keyword>
<feature type="domain" description="Acyl-CoA dehydrogenase/oxidase C-terminal" evidence="5">
    <location>
        <begin position="125"/>
        <end position="256"/>
    </location>
</feature>
<dbReference type="Gene3D" id="2.40.110.10">
    <property type="entry name" value="Butyryl-CoA Dehydrogenase, subunit A, domain 2"/>
    <property type="match status" value="1"/>
</dbReference>
<keyword evidence="3" id="KW-0274">FAD</keyword>
<evidence type="ECO:0000256" key="4">
    <source>
        <dbReference type="ARBA" id="ARBA00023002"/>
    </source>
</evidence>
<dbReference type="Proteomes" id="UP000009097">
    <property type="component" value="Unassembled WGS sequence"/>
</dbReference>